<dbReference type="RefSeq" id="WP_377245068.1">
    <property type="nucleotide sequence ID" value="NZ_JBHLXP010000003.1"/>
</dbReference>
<gene>
    <name evidence="2" type="ORF">ACFFJP_13820</name>
</gene>
<proteinExistence type="predicted"/>
<sequence>MKSRHIPITLLCAGLLIAAQAAEHLSDHEEFCLQQPATPCAIFLQQALEQTQLQTLQWFKLQSYRLDYMYVNHQFRQLYDESNQLLKINDAPQAFRTQLYFYQAKVAISRGDEAQTAYYTELASRQLDAIYQAFADPMRVLELANLQAVAGHYDKAWQLLLQAEQRFSKILNPAFIFELNSNKALIRHAFQQLDDAAYYRKLALDAILPSQRHHDIIVAHGNLARTYQLQGQLGLAVDYYEKSLPYMRPGIDDLQQSIHCLRLSELYLALQAPAKARGYLQQVNSSILSDGHQALLRQVSAALHASG</sequence>
<comment type="caution">
    <text evidence="2">The sequence shown here is derived from an EMBL/GenBank/DDBJ whole genome shotgun (WGS) entry which is preliminary data.</text>
</comment>
<dbReference type="InterPro" id="IPR011990">
    <property type="entry name" value="TPR-like_helical_dom_sf"/>
</dbReference>
<organism evidence="2 3">
    <name type="scientific">Rheinheimera tilapiae</name>
    <dbReference type="NCBI Taxonomy" id="875043"/>
    <lineage>
        <taxon>Bacteria</taxon>
        <taxon>Pseudomonadati</taxon>
        <taxon>Pseudomonadota</taxon>
        <taxon>Gammaproteobacteria</taxon>
        <taxon>Chromatiales</taxon>
        <taxon>Chromatiaceae</taxon>
        <taxon>Rheinheimera</taxon>
    </lineage>
</organism>
<keyword evidence="3" id="KW-1185">Reference proteome</keyword>
<keyword evidence="1" id="KW-0732">Signal</keyword>
<evidence type="ECO:0000313" key="2">
    <source>
        <dbReference type="EMBL" id="MFC0049369.1"/>
    </source>
</evidence>
<reference evidence="2 3" key="1">
    <citation type="submission" date="2024-09" db="EMBL/GenBank/DDBJ databases">
        <authorList>
            <person name="Sun Q."/>
            <person name="Mori K."/>
        </authorList>
    </citation>
    <scope>NUCLEOTIDE SEQUENCE [LARGE SCALE GENOMIC DNA]</scope>
    <source>
        <strain evidence="2 3">KCTC 23315</strain>
    </source>
</reference>
<evidence type="ECO:0000313" key="3">
    <source>
        <dbReference type="Proteomes" id="UP001589813"/>
    </source>
</evidence>
<name>A0ABV6BER1_9GAMM</name>
<feature type="chain" id="PRO_5046830295" evidence="1">
    <location>
        <begin position="22"/>
        <end position="307"/>
    </location>
</feature>
<feature type="signal peptide" evidence="1">
    <location>
        <begin position="1"/>
        <end position="21"/>
    </location>
</feature>
<dbReference type="Gene3D" id="1.25.40.10">
    <property type="entry name" value="Tetratricopeptide repeat domain"/>
    <property type="match status" value="1"/>
</dbReference>
<dbReference type="Pfam" id="PF13424">
    <property type="entry name" value="TPR_12"/>
    <property type="match status" value="1"/>
</dbReference>
<dbReference type="Proteomes" id="UP001589813">
    <property type="component" value="Unassembled WGS sequence"/>
</dbReference>
<dbReference type="SUPFAM" id="SSF48452">
    <property type="entry name" value="TPR-like"/>
    <property type="match status" value="1"/>
</dbReference>
<protein>
    <submittedName>
        <fullName evidence="2">Tetratricopeptide repeat protein</fullName>
    </submittedName>
</protein>
<dbReference type="EMBL" id="JBHLXP010000003">
    <property type="protein sequence ID" value="MFC0049369.1"/>
    <property type="molecule type" value="Genomic_DNA"/>
</dbReference>
<evidence type="ECO:0000256" key="1">
    <source>
        <dbReference type="SAM" id="SignalP"/>
    </source>
</evidence>
<accession>A0ABV6BER1</accession>